<evidence type="ECO:0000256" key="1">
    <source>
        <dbReference type="ARBA" id="ARBA00001526"/>
    </source>
</evidence>
<protein>
    <recommendedName>
        <fullName evidence="6">beta-lactamase</fullName>
        <ecNumber evidence="6">3.5.2.6</ecNumber>
    </recommendedName>
</protein>
<dbReference type="KEGG" id="chyd:H4K34_05465"/>
<dbReference type="GO" id="GO:0017001">
    <property type="term" value="P:antibiotic catabolic process"/>
    <property type="evidence" value="ECO:0007669"/>
    <property type="project" value="UniProtKB-ARBA"/>
</dbReference>
<evidence type="ECO:0000256" key="8">
    <source>
        <dbReference type="ARBA" id="ARBA00022729"/>
    </source>
</evidence>
<evidence type="ECO:0000256" key="7">
    <source>
        <dbReference type="ARBA" id="ARBA00022723"/>
    </source>
</evidence>
<comment type="subcellular location">
    <subcellularLocation>
        <location evidence="3">Periplasm</location>
    </subcellularLocation>
</comment>
<dbReference type="InterPro" id="IPR036866">
    <property type="entry name" value="RibonucZ/Hydroxyglut_hydro"/>
</dbReference>
<keyword evidence="7" id="KW-0479">Metal-binding</keyword>
<evidence type="ECO:0000313" key="15">
    <source>
        <dbReference type="Proteomes" id="UP000516305"/>
    </source>
</evidence>
<dbReference type="InterPro" id="IPR001279">
    <property type="entry name" value="Metallo-B-lactamas"/>
</dbReference>
<dbReference type="Proteomes" id="UP000516305">
    <property type="component" value="Chromosome"/>
</dbReference>
<evidence type="ECO:0000256" key="3">
    <source>
        <dbReference type="ARBA" id="ARBA00004418"/>
    </source>
</evidence>
<evidence type="ECO:0000256" key="4">
    <source>
        <dbReference type="ARBA" id="ARBA00005250"/>
    </source>
</evidence>
<keyword evidence="11" id="KW-0862">Zinc</keyword>
<keyword evidence="10 14" id="KW-0378">Hydrolase</keyword>
<evidence type="ECO:0000256" key="2">
    <source>
        <dbReference type="ARBA" id="ARBA00001947"/>
    </source>
</evidence>
<keyword evidence="9" id="KW-0574">Periplasm</keyword>
<evidence type="ECO:0000256" key="9">
    <source>
        <dbReference type="ARBA" id="ARBA00022764"/>
    </source>
</evidence>
<reference evidence="14 15" key="1">
    <citation type="submission" date="2020-08" db="EMBL/GenBank/DDBJ databases">
        <title>Croceimicrobium hydrocarbonivorans gen. nov., sp. nov., a novel marine bacterium isolated from a bacterial consortium that degrades polyethylene terephthalate.</title>
        <authorList>
            <person name="Liu R."/>
        </authorList>
    </citation>
    <scope>NUCLEOTIDE SEQUENCE [LARGE SCALE GENOMIC DNA]</scope>
    <source>
        <strain evidence="14 15">A20-9</strain>
    </source>
</reference>
<dbReference type="EMBL" id="CP060139">
    <property type="protein sequence ID" value="QNR25288.1"/>
    <property type="molecule type" value="Genomic_DNA"/>
</dbReference>
<keyword evidence="15" id="KW-1185">Reference proteome</keyword>
<comment type="catalytic activity">
    <reaction evidence="1">
        <text>a beta-lactam + H2O = a substituted beta-amino acid</text>
        <dbReference type="Rhea" id="RHEA:20401"/>
        <dbReference type="ChEBI" id="CHEBI:15377"/>
        <dbReference type="ChEBI" id="CHEBI:35627"/>
        <dbReference type="ChEBI" id="CHEBI:140347"/>
        <dbReference type="EC" id="3.5.2.6"/>
    </reaction>
</comment>
<name>A0A7H0VHU0_9FLAO</name>
<evidence type="ECO:0000256" key="11">
    <source>
        <dbReference type="ARBA" id="ARBA00022833"/>
    </source>
</evidence>
<dbReference type="PANTHER" id="PTHR42951">
    <property type="entry name" value="METALLO-BETA-LACTAMASE DOMAIN-CONTAINING"/>
    <property type="match status" value="1"/>
</dbReference>
<evidence type="ECO:0000256" key="10">
    <source>
        <dbReference type="ARBA" id="ARBA00022801"/>
    </source>
</evidence>
<evidence type="ECO:0000256" key="6">
    <source>
        <dbReference type="ARBA" id="ARBA00012865"/>
    </source>
</evidence>
<dbReference type="RefSeq" id="WP_210759815.1">
    <property type="nucleotide sequence ID" value="NZ_CP060139.1"/>
</dbReference>
<dbReference type="InterPro" id="IPR050855">
    <property type="entry name" value="NDM-1-like"/>
</dbReference>
<dbReference type="SUPFAM" id="SSF56281">
    <property type="entry name" value="Metallo-hydrolase/oxidoreductase"/>
    <property type="match status" value="1"/>
</dbReference>
<comment type="subunit">
    <text evidence="5">Monomer.</text>
</comment>
<dbReference type="SMART" id="SM00849">
    <property type="entry name" value="Lactamase_B"/>
    <property type="match status" value="1"/>
</dbReference>
<dbReference type="AlphaFoldDB" id="A0A7H0VHU0"/>
<comment type="similarity">
    <text evidence="4">Belongs to the metallo-beta-lactamase superfamily. Class-B beta-lactamase family.</text>
</comment>
<evidence type="ECO:0000259" key="13">
    <source>
        <dbReference type="SMART" id="SM00849"/>
    </source>
</evidence>
<evidence type="ECO:0000313" key="14">
    <source>
        <dbReference type="EMBL" id="QNR25288.1"/>
    </source>
</evidence>
<dbReference type="EC" id="3.5.2.6" evidence="6"/>
<accession>A0A7H0VHU0</accession>
<dbReference type="Pfam" id="PF00753">
    <property type="entry name" value="Lactamase_B"/>
    <property type="match status" value="1"/>
</dbReference>
<comment type="cofactor">
    <cofactor evidence="2">
        <name>Zn(2+)</name>
        <dbReference type="ChEBI" id="CHEBI:29105"/>
    </cofactor>
</comment>
<sequence length="245" mass="27378">MRLVLHFLIFYLLMACSTRPEPETVYQSKSLQILKLQSGLYQHISYIQIPDYGPFPCNGAILLDQGEALVFDSPVDDFVALELIQWIESQELQIKGIVINHFHEDCLGGLQAFHQHKIPSYAHQKTIELAAADRIPLPQNGFVDSLIISVGQYHSINRFVGPGHTQDNIVSYFPEHKTLFGGCLIKSLGAKKGNLANADTLQWARSVELIKEQIPEVEFVIPGHGPAGNSELLDYTIKLFTAPQT</sequence>
<proteinExistence type="inferred from homology"/>
<evidence type="ECO:0000256" key="5">
    <source>
        <dbReference type="ARBA" id="ARBA00011245"/>
    </source>
</evidence>
<dbReference type="NCBIfam" id="NF033088">
    <property type="entry name" value="bla_subclass_B1"/>
    <property type="match status" value="1"/>
</dbReference>
<organism evidence="14 15">
    <name type="scientific">Croceimicrobium hydrocarbonivorans</name>
    <dbReference type="NCBI Taxonomy" id="2761580"/>
    <lineage>
        <taxon>Bacteria</taxon>
        <taxon>Pseudomonadati</taxon>
        <taxon>Bacteroidota</taxon>
        <taxon>Flavobacteriia</taxon>
        <taxon>Flavobacteriales</taxon>
        <taxon>Owenweeksiaceae</taxon>
        <taxon>Croceimicrobium</taxon>
    </lineage>
</organism>
<dbReference type="InterPro" id="IPR058199">
    <property type="entry name" value="BlaB//VIM/IMP-1"/>
</dbReference>
<evidence type="ECO:0000256" key="12">
    <source>
        <dbReference type="ARBA" id="ARBA00023251"/>
    </source>
</evidence>
<keyword evidence="8" id="KW-0732">Signal</keyword>
<keyword evidence="12" id="KW-0046">Antibiotic resistance</keyword>
<dbReference type="PANTHER" id="PTHR42951:SF4">
    <property type="entry name" value="ACYL-COENZYME A THIOESTERASE MBLAC2"/>
    <property type="match status" value="1"/>
</dbReference>
<dbReference type="Gene3D" id="3.60.15.10">
    <property type="entry name" value="Ribonuclease Z/Hydroxyacylglutathione hydrolase-like"/>
    <property type="match status" value="1"/>
</dbReference>
<dbReference type="GO" id="GO:0008800">
    <property type="term" value="F:beta-lactamase activity"/>
    <property type="evidence" value="ECO:0007669"/>
    <property type="project" value="UniProtKB-EC"/>
</dbReference>
<feature type="domain" description="Metallo-beta-lactamase" evidence="13">
    <location>
        <begin position="56"/>
        <end position="224"/>
    </location>
</feature>
<gene>
    <name evidence="14" type="primary">bla</name>
    <name evidence="14" type="ORF">H4K34_05465</name>
</gene>
<dbReference type="PROSITE" id="PS51257">
    <property type="entry name" value="PROKAR_LIPOPROTEIN"/>
    <property type="match status" value="1"/>
</dbReference>